<dbReference type="Gene3D" id="3.40.630.10">
    <property type="entry name" value="Zn peptidases"/>
    <property type="match status" value="1"/>
</dbReference>
<dbReference type="PANTHER" id="PTHR11705:SF143">
    <property type="entry name" value="SLL0236 PROTEIN"/>
    <property type="match status" value="1"/>
</dbReference>
<evidence type="ECO:0000256" key="6">
    <source>
        <dbReference type="ARBA" id="ARBA00022729"/>
    </source>
</evidence>
<dbReference type="GO" id="GO:0004181">
    <property type="term" value="F:metallocarboxypeptidase activity"/>
    <property type="evidence" value="ECO:0007669"/>
    <property type="project" value="InterPro"/>
</dbReference>
<evidence type="ECO:0000256" key="3">
    <source>
        <dbReference type="ARBA" id="ARBA00022645"/>
    </source>
</evidence>
<dbReference type="PRINTS" id="PR00765">
    <property type="entry name" value="CRBOXYPTASEA"/>
</dbReference>
<keyword evidence="9" id="KW-0482">Metalloprotease</keyword>
<keyword evidence="3 12" id="KW-0121">Carboxypeptidase</keyword>
<evidence type="ECO:0000256" key="4">
    <source>
        <dbReference type="ARBA" id="ARBA00022670"/>
    </source>
</evidence>
<dbReference type="Pfam" id="PF00246">
    <property type="entry name" value="Peptidase_M14"/>
    <property type="match status" value="1"/>
</dbReference>
<dbReference type="SUPFAM" id="SSF53187">
    <property type="entry name" value="Zn-dependent exopeptidases"/>
    <property type="match status" value="1"/>
</dbReference>
<evidence type="ECO:0000259" key="11">
    <source>
        <dbReference type="PROSITE" id="PS52035"/>
    </source>
</evidence>
<name>A0A423TEQ4_PENVA</name>
<dbReference type="GO" id="GO:0005615">
    <property type="term" value="C:extracellular space"/>
    <property type="evidence" value="ECO:0007669"/>
    <property type="project" value="TreeGrafter"/>
</dbReference>
<protein>
    <submittedName>
        <fullName evidence="12">Putative carboxypeptidase B-like isoform X2</fullName>
    </submittedName>
</protein>
<evidence type="ECO:0000313" key="13">
    <source>
        <dbReference type="Proteomes" id="UP000283509"/>
    </source>
</evidence>
<comment type="cofactor">
    <cofactor evidence="1">
        <name>Zn(2+)</name>
        <dbReference type="ChEBI" id="CHEBI:29105"/>
    </cofactor>
</comment>
<evidence type="ECO:0000256" key="1">
    <source>
        <dbReference type="ARBA" id="ARBA00001947"/>
    </source>
</evidence>
<dbReference type="SMART" id="SM00631">
    <property type="entry name" value="Zn_pept"/>
    <property type="match status" value="1"/>
</dbReference>
<evidence type="ECO:0000256" key="7">
    <source>
        <dbReference type="ARBA" id="ARBA00022801"/>
    </source>
</evidence>
<reference evidence="12 13" key="2">
    <citation type="submission" date="2019-01" db="EMBL/GenBank/DDBJ databases">
        <title>The decoding of complex shrimp genome reveals the adaptation for benthos swimmer, frequently molting mechanism and breeding impact on genome.</title>
        <authorList>
            <person name="Sun Y."/>
            <person name="Gao Y."/>
            <person name="Yu Y."/>
        </authorList>
    </citation>
    <scope>NUCLEOTIDE SEQUENCE [LARGE SCALE GENOMIC DNA]</scope>
    <source>
        <tissue evidence="12">Muscle</tissue>
    </source>
</reference>
<keyword evidence="4" id="KW-0645">Protease</keyword>
<reference evidence="12 13" key="1">
    <citation type="submission" date="2018-04" db="EMBL/GenBank/DDBJ databases">
        <authorList>
            <person name="Zhang X."/>
            <person name="Yuan J."/>
            <person name="Li F."/>
            <person name="Xiang J."/>
        </authorList>
    </citation>
    <scope>NUCLEOTIDE SEQUENCE [LARGE SCALE GENOMIC DNA]</scope>
    <source>
        <tissue evidence="12">Muscle</tissue>
    </source>
</reference>
<dbReference type="OrthoDB" id="3626597at2759"/>
<keyword evidence="6" id="KW-0732">Signal</keyword>
<evidence type="ECO:0000256" key="10">
    <source>
        <dbReference type="PROSITE-ProRule" id="PRU01379"/>
    </source>
</evidence>
<dbReference type="Proteomes" id="UP000283509">
    <property type="component" value="Unassembled WGS sequence"/>
</dbReference>
<gene>
    <name evidence="12" type="ORF">C7M84_006507</name>
</gene>
<feature type="active site" description="Proton donor/acceptor" evidence="10">
    <location>
        <position position="350"/>
    </location>
</feature>
<keyword evidence="5" id="KW-0479">Metal-binding</keyword>
<comment type="similarity">
    <text evidence="2 10">Belongs to the peptidase M14 family.</text>
</comment>
<evidence type="ECO:0000313" key="12">
    <source>
        <dbReference type="EMBL" id="ROT74974.1"/>
    </source>
</evidence>
<feature type="domain" description="Peptidase M14" evidence="11">
    <location>
        <begin position="88"/>
        <end position="384"/>
    </location>
</feature>
<dbReference type="EMBL" id="QCYY01001826">
    <property type="protein sequence ID" value="ROT74974.1"/>
    <property type="molecule type" value="Genomic_DNA"/>
</dbReference>
<dbReference type="PROSITE" id="PS52035">
    <property type="entry name" value="PEPTIDASE_M14"/>
    <property type="match status" value="1"/>
</dbReference>
<evidence type="ECO:0000256" key="5">
    <source>
        <dbReference type="ARBA" id="ARBA00022723"/>
    </source>
</evidence>
<dbReference type="GO" id="GO:0006508">
    <property type="term" value="P:proteolysis"/>
    <property type="evidence" value="ECO:0007669"/>
    <property type="project" value="UniProtKB-KW"/>
</dbReference>
<organism evidence="12 13">
    <name type="scientific">Penaeus vannamei</name>
    <name type="common">Whiteleg shrimp</name>
    <name type="synonym">Litopenaeus vannamei</name>
    <dbReference type="NCBI Taxonomy" id="6689"/>
    <lineage>
        <taxon>Eukaryota</taxon>
        <taxon>Metazoa</taxon>
        <taxon>Ecdysozoa</taxon>
        <taxon>Arthropoda</taxon>
        <taxon>Crustacea</taxon>
        <taxon>Multicrustacea</taxon>
        <taxon>Malacostraca</taxon>
        <taxon>Eumalacostraca</taxon>
        <taxon>Eucarida</taxon>
        <taxon>Decapoda</taxon>
        <taxon>Dendrobranchiata</taxon>
        <taxon>Penaeoidea</taxon>
        <taxon>Penaeidae</taxon>
        <taxon>Penaeus</taxon>
    </lineage>
</organism>
<dbReference type="InterPro" id="IPR057246">
    <property type="entry name" value="CARBOXYPEPT_ZN_1"/>
</dbReference>
<sequence>MKAVDPILRPRTSRLVECAGRGQIRIYVDWQVLVEAEAKSRVARALDEANLKHSVEVPDVLALVEEERAHMQAKRRKKRESEQMDWTSFHDLEDIERFEEWLNSTAGNLVQMATVARTLEGREVRLVRITDPTTPGPKKKIWIEGGIHAREWISPAVTTYLMHQVAVSPEWRDILKVTEWYFVPVANPDGYAYSFSSPRARLWRKNRSQNGPSARCKGVDLNRNWNLKWGVGASGNPCSETFKGKEPFSEPETVGLGRAMQSVRDIDVFITFHSFGQTVLYPWGWTRDPPANVKQLSRLARKFNEGVKAASGGRTEYEIGGSGPLYGLASGASDDWAYGAMQVPFSYTIELPDTGSHGFLLPESEVSRVVFETSSGMHCMIGFLTNIGPCARHAGNRSKSVGFRGFRG</sequence>
<keyword evidence="7" id="KW-0378">Hydrolase</keyword>
<keyword evidence="8" id="KW-0862">Zinc</keyword>
<dbReference type="CDD" id="cd03860">
    <property type="entry name" value="M14_CP_A-B_like"/>
    <property type="match status" value="1"/>
</dbReference>
<dbReference type="InterPro" id="IPR000834">
    <property type="entry name" value="Peptidase_M14"/>
</dbReference>
<dbReference type="AlphaFoldDB" id="A0A423TEQ4"/>
<proteinExistence type="inferred from homology"/>
<evidence type="ECO:0000256" key="9">
    <source>
        <dbReference type="ARBA" id="ARBA00023049"/>
    </source>
</evidence>
<keyword evidence="13" id="KW-1185">Reference proteome</keyword>
<comment type="caution">
    <text evidence="12">The sequence shown here is derived from an EMBL/GenBank/DDBJ whole genome shotgun (WGS) entry which is preliminary data.</text>
</comment>
<evidence type="ECO:0000256" key="8">
    <source>
        <dbReference type="ARBA" id="ARBA00022833"/>
    </source>
</evidence>
<dbReference type="PROSITE" id="PS00132">
    <property type="entry name" value="CARBOXYPEPT_ZN_1"/>
    <property type="match status" value="1"/>
</dbReference>
<dbReference type="FunFam" id="3.40.630.10:FF:000084">
    <property type="entry name" value="Carboxypeptidase B2"/>
    <property type="match status" value="1"/>
</dbReference>
<dbReference type="PANTHER" id="PTHR11705">
    <property type="entry name" value="PROTEASE FAMILY M14 CARBOXYPEPTIDASE A,B"/>
    <property type="match status" value="1"/>
</dbReference>
<dbReference type="GO" id="GO:0008270">
    <property type="term" value="F:zinc ion binding"/>
    <property type="evidence" value="ECO:0007669"/>
    <property type="project" value="InterPro"/>
</dbReference>
<evidence type="ECO:0000256" key="2">
    <source>
        <dbReference type="ARBA" id="ARBA00005988"/>
    </source>
</evidence>
<accession>A0A423TEQ4</accession>